<protein>
    <submittedName>
        <fullName evidence="2">Uncharacterized protein LOC100903259</fullName>
    </submittedName>
</protein>
<dbReference type="RefSeq" id="XP_003740985.1">
    <property type="nucleotide sequence ID" value="XM_003740937.1"/>
</dbReference>
<evidence type="ECO:0000313" key="2">
    <source>
        <dbReference type="RefSeq" id="XP_003740985.1"/>
    </source>
</evidence>
<organism evidence="1 2">
    <name type="scientific">Galendromus occidentalis</name>
    <name type="common">western predatory mite</name>
    <dbReference type="NCBI Taxonomy" id="34638"/>
    <lineage>
        <taxon>Eukaryota</taxon>
        <taxon>Metazoa</taxon>
        <taxon>Ecdysozoa</taxon>
        <taxon>Arthropoda</taxon>
        <taxon>Chelicerata</taxon>
        <taxon>Arachnida</taxon>
        <taxon>Acari</taxon>
        <taxon>Parasitiformes</taxon>
        <taxon>Mesostigmata</taxon>
        <taxon>Gamasina</taxon>
        <taxon>Phytoseioidea</taxon>
        <taxon>Phytoseiidae</taxon>
        <taxon>Typhlodrominae</taxon>
        <taxon>Galendromus</taxon>
    </lineage>
</organism>
<accession>A0AAJ6QQY4</accession>
<reference evidence="2" key="1">
    <citation type="submission" date="2025-08" db="UniProtKB">
        <authorList>
            <consortium name="RefSeq"/>
        </authorList>
    </citation>
    <scope>IDENTIFICATION</scope>
</reference>
<keyword evidence="1" id="KW-1185">Reference proteome</keyword>
<dbReference type="AlphaFoldDB" id="A0AAJ6QQY4"/>
<sequence length="219" mass="25353">MECLIKIASSLELERWRCKMDDKKKRDERLQAIREEFRAALGLIISVVRPGGGTSNDGNTARKFFRIHAETARITGLNPELVFRLHIILEAINSRRPLNSTAFRDYCSKTADLFVSHYPWYYMPVTVHKVLIHGADIVEKSTQPVGSLSEEAQEASNKLFKNLREHFSFKAQRETVNRDVIQRLFAHSDPLVYKYRRELPVKELDIIPEVEMLLISDPE</sequence>
<evidence type="ECO:0000313" key="1">
    <source>
        <dbReference type="Proteomes" id="UP000694867"/>
    </source>
</evidence>
<proteinExistence type="predicted"/>
<dbReference type="KEGG" id="goe:100903259"/>
<gene>
    <name evidence="2" type="primary">LOC100903259</name>
</gene>
<dbReference type="GeneID" id="100903259"/>
<dbReference type="Proteomes" id="UP000694867">
    <property type="component" value="Unplaced"/>
</dbReference>
<name>A0AAJ6QQY4_9ACAR</name>